<feature type="transmembrane region" description="Helical" evidence="9">
    <location>
        <begin position="296"/>
        <end position="329"/>
    </location>
</feature>
<name>A0A0C1JHP2_9BACT</name>
<dbReference type="InterPro" id="IPR045024">
    <property type="entry name" value="NDH-2"/>
</dbReference>
<keyword evidence="3" id="KW-0285">Flavoprotein</keyword>
<feature type="domain" description="External alternative NADH-ubiquinone oxidoreductase-like C-terminal" evidence="11">
    <location>
        <begin position="273"/>
        <end position="331"/>
    </location>
</feature>
<comment type="caution">
    <text evidence="12">The sequence shown here is derived from an EMBL/GenBank/DDBJ whole genome shotgun (WGS) entry which is preliminary data.</text>
</comment>
<comment type="similarity">
    <text evidence="1">Belongs to the NADH dehydrogenase family.</text>
</comment>
<evidence type="ECO:0000256" key="3">
    <source>
        <dbReference type="ARBA" id="ARBA00022630"/>
    </source>
</evidence>
<evidence type="ECO:0000256" key="1">
    <source>
        <dbReference type="ARBA" id="ARBA00005272"/>
    </source>
</evidence>
<reference evidence="12 13" key="1">
    <citation type="journal article" date="2014" name="Mol. Biol. Evol.">
        <title>Massive expansion of Ubiquitination-related gene families within the Chlamydiae.</title>
        <authorList>
            <person name="Domman D."/>
            <person name="Collingro A."/>
            <person name="Lagkouvardos I."/>
            <person name="Gehre L."/>
            <person name="Weinmaier T."/>
            <person name="Rattei T."/>
            <person name="Subtil A."/>
            <person name="Horn M."/>
        </authorList>
    </citation>
    <scope>NUCLEOTIDE SEQUENCE [LARGE SCALE GENOMIC DNA]</scope>
    <source>
        <strain evidence="12 13">EI2</strain>
    </source>
</reference>
<sequence length="343" mass="38694">MMAEIEKINLENQYIQAVDGQQFYYDDLILAPGARHTYFGHDNWENFAPGLKTVADAFRIREKMLMAFEKAERCENREAVQSSLSFVIIGAGPTGVEMAGSMAEFAHRTLFKNFRSINPTNSKIYLIEEGQQILPSFPGELANRALEDLKQLGVEVLLNTFVTQVTDQGVYMNEKFLPTFTVVWAAGNEASPLVKSLGVPLDKQSRVKVQPDLTIPGFTNVFVIGDAAAVVSSKNEFLPGIAPVAIQQGHYVANLIKKNILPSNRKPFLYWDKGMIATIGRGRAVAILGNFKFSGFLAWLIWCFIHILYLVSFGHRLLVMIQWIFLYLFNRRQARVIIRPIQE</sequence>
<dbReference type="InterPro" id="IPR023753">
    <property type="entry name" value="FAD/NAD-binding_dom"/>
</dbReference>
<dbReference type="Proteomes" id="UP000031465">
    <property type="component" value="Unassembled WGS sequence"/>
</dbReference>
<dbReference type="Gene3D" id="3.50.50.100">
    <property type="match status" value="1"/>
</dbReference>
<evidence type="ECO:0000313" key="13">
    <source>
        <dbReference type="Proteomes" id="UP000031465"/>
    </source>
</evidence>
<keyword evidence="6 12" id="KW-0560">Oxidoreductase</keyword>
<dbReference type="EC" id="1.6.5.9" evidence="2"/>
<dbReference type="PANTHER" id="PTHR43706:SF47">
    <property type="entry name" value="EXTERNAL NADH-UBIQUINONE OXIDOREDUCTASE 1, MITOCHONDRIAL-RELATED"/>
    <property type="match status" value="1"/>
</dbReference>
<dbReference type="GO" id="GO:0050136">
    <property type="term" value="F:NADH dehydrogenase (quinone) (non-electrogenic) activity"/>
    <property type="evidence" value="ECO:0007669"/>
    <property type="project" value="UniProtKB-EC"/>
</dbReference>
<dbReference type="SUPFAM" id="SSF51905">
    <property type="entry name" value="FAD/NAD(P)-binding domain"/>
    <property type="match status" value="1"/>
</dbReference>
<feature type="domain" description="FAD/NAD(P)-binding" evidence="10">
    <location>
        <begin position="7"/>
        <end position="249"/>
    </location>
</feature>
<evidence type="ECO:0000256" key="4">
    <source>
        <dbReference type="ARBA" id="ARBA00022827"/>
    </source>
</evidence>
<accession>A0A0C1JHP2</accession>
<evidence type="ECO:0000259" key="10">
    <source>
        <dbReference type="Pfam" id="PF07992"/>
    </source>
</evidence>
<evidence type="ECO:0000313" key="12">
    <source>
        <dbReference type="EMBL" id="KIC70935.1"/>
    </source>
</evidence>
<comment type="catalytic activity">
    <reaction evidence="8">
        <text>a quinone + NADH + H(+) = a quinol + NAD(+)</text>
        <dbReference type="Rhea" id="RHEA:46160"/>
        <dbReference type="ChEBI" id="CHEBI:15378"/>
        <dbReference type="ChEBI" id="CHEBI:24646"/>
        <dbReference type="ChEBI" id="CHEBI:57540"/>
        <dbReference type="ChEBI" id="CHEBI:57945"/>
        <dbReference type="ChEBI" id="CHEBI:132124"/>
        <dbReference type="EC" id="1.6.5.9"/>
    </reaction>
</comment>
<keyword evidence="5" id="KW-0809">Transit peptide</keyword>
<keyword evidence="7" id="KW-0520">NAD</keyword>
<proteinExistence type="inferred from homology"/>
<dbReference type="PANTHER" id="PTHR43706">
    <property type="entry name" value="NADH DEHYDROGENASE"/>
    <property type="match status" value="1"/>
</dbReference>
<dbReference type="Pfam" id="PF22366">
    <property type="entry name" value="NDH2_C"/>
    <property type="match status" value="1"/>
</dbReference>
<dbReference type="EMBL" id="JSAN01000128">
    <property type="protein sequence ID" value="KIC70935.1"/>
    <property type="molecule type" value="Genomic_DNA"/>
</dbReference>
<keyword evidence="9" id="KW-0812">Transmembrane</keyword>
<evidence type="ECO:0000256" key="8">
    <source>
        <dbReference type="ARBA" id="ARBA00047599"/>
    </source>
</evidence>
<evidence type="ECO:0000256" key="7">
    <source>
        <dbReference type="ARBA" id="ARBA00023027"/>
    </source>
</evidence>
<dbReference type="Pfam" id="PF07992">
    <property type="entry name" value="Pyr_redox_2"/>
    <property type="match status" value="1"/>
</dbReference>
<dbReference type="PATRIC" id="fig|362787.3.peg.1872"/>
<organism evidence="12 13">
    <name type="scientific">Candidatus Protochlamydia amoebophila</name>
    <dbReference type="NCBI Taxonomy" id="362787"/>
    <lineage>
        <taxon>Bacteria</taxon>
        <taxon>Pseudomonadati</taxon>
        <taxon>Chlamydiota</taxon>
        <taxon>Chlamydiia</taxon>
        <taxon>Parachlamydiales</taxon>
        <taxon>Parachlamydiaceae</taxon>
        <taxon>Candidatus Protochlamydia</taxon>
    </lineage>
</organism>
<keyword evidence="4" id="KW-0274">FAD</keyword>
<dbReference type="InterPro" id="IPR036188">
    <property type="entry name" value="FAD/NAD-bd_sf"/>
</dbReference>
<evidence type="ECO:0000256" key="6">
    <source>
        <dbReference type="ARBA" id="ARBA00023002"/>
    </source>
</evidence>
<evidence type="ECO:0000259" key="11">
    <source>
        <dbReference type="Pfam" id="PF22366"/>
    </source>
</evidence>
<dbReference type="AlphaFoldDB" id="A0A0C1JHP2"/>
<evidence type="ECO:0000256" key="2">
    <source>
        <dbReference type="ARBA" id="ARBA00012637"/>
    </source>
</evidence>
<protein>
    <recommendedName>
        <fullName evidence="2">NADH:ubiquinone reductase (non-electrogenic)</fullName>
        <ecNumber evidence="2">1.6.5.9</ecNumber>
    </recommendedName>
</protein>
<keyword evidence="9" id="KW-1133">Transmembrane helix</keyword>
<dbReference type="InterPro" id="IPR054585">
    <property type="entry name" value="NDH2-like_C"/>
</dbReference>
<evidence type="ECO:0000256" key="5">
    <source>
        <dbReference type="ARBA" id="ARBA00022946"/>
    </source>
</evidence>
<gene>
    <name evidence="12" type="primary">ndh</name>
    <name evidence="12" type="ORF">DB44_FF00160</name>
</gene>
<keyword evidence="9" id="KW-0472">Membrane</keyword>
<evidence type="ECO:0000256" key="9">
    <source>
        <dbReference type="SAM" id="Phobius"/>
    </source>
</evidence>